<feature type="compositionally biased region" description="Basic and acidic residues" evidence="1">
    <location>
        <begin position="68"/>
        <end position="85"/>
    </location>
</feature>
<dbReference type="AlphaFoldDB" id="A0A6J1DBE8"/>
<feature type="compositionally biased region" description="Polar residues" evidence="1">
    <location>
        <begin position="392"/>
        <end position="403"/>
    </location>
</feature>
<evidence type="ECO:0000313" key="2">
    <source>
        <dbReference type="Proteomes" id="UP000504603"/>
    </source>
</evidence>
<feature type="compositionally biased region" description="Polar residues" evidence="1">
    <location>
        <begin position="282"/>
        <end position="292"/>
    </location>
</feature>
<feature type="compositionally biased region" description="Basic and acidic residues" evidence="1">
    <location>
        <begin position="11"/>
        <end position="20"/>
    </location>
</feature>
<dbReference type="RefSeq" id="XP_022151153.1">
    <property type="nucleotide sequence ID" value="XM_022295461.1"/>
</dbReference>
<dbReference type="GeneID" id="111019148"/>
<feature type="compositionally biased region" description="Low complexity" evidence="1">
    <location>
        <begin position="362"/>
        <end position="372"/>
    </location>
</feature>
<dbReference type="KEGG" id="mcha:111019148"/>
<proteinExistence type="predicted"/>
<dbReference type="PANTHER" id="PTHR37736">
    <property type="entry name" value="GLYCINE-RICH PROTEIN"/>
    <property type="match status" value="1"/>
</dbReference>
<dbReference type="OrthoDB" id="69150at2759"/>
<feature type="compositionally biased region" description="Basic and acidic residues" evidence="1">
    <location>
        <begin position="293"/>
        <end position="310"/>
    </location>
</feature>
<reference evidence="3" key="1">
    <citation type="submission" date="2025-08" db="UniProtKB">
        <authorList>
            <consortium name="RefSeq"/>
        </authorList>
    </citation>
    <scope>IDENTIFICATION</scope>
</reference>
<keyword evidence="2" id="KW-1185">Reference proteome</keyword>
<feature type="compositionally biased region" description="Gly residues" evidence="1">
    <location>
        <begin position="324"/>
        <end position="350"/>
    </location>
</feature>
<sequence length="403" mass="44344">MEEAISQGKPINKEQEEVLRSKPSVVALIDELEKLRQPLSSAVSEEINLALQRQQASVSSPTIAAHDSPSDVRDDKTSDDKDQSEHDVVQDLLNLLYFGSLFDVKSQSDFTSTMLTRTHERGCCLTYDYVTDDATDLLAERDLDLISTMSGLLISRPVDSNLPHKNALERCIEHAKLWLTKADQPIEPNTDVTYANLRERLHKIMASDYFTTTPEIKGPVEVAAVAAGNYANFQVPVAVHEEDSEAKFQQTDVDVGDLQGDDISDGQPGSVDELPRDMPETGNPSEFVTQQEVRTESELEQKHLDGDAKEQQYVPRRTYTNQRGGRGVGGRRGYSNGRGGRGDGRGGGSYQNGRPRYYDQPGNYYQRNYYNGRGRGGRGGGHSYNSHGSAQGAPNSASIGVAS</sequence>
<accession>A0A6J1DBE8</accession>
<feature type="region of interest" description="Disordered" evidence="1">
    <location>
        <begin position="1"/>
        <end position="20"/>
    </location>
</feature>
<feature type="region of interest" description="Disordered" evidence="1">
    <location>
        <begin position="256"/>
        <end position="403"/>
    </location>
</feature>
<name>A0A6J1DBE8_MOMCH</name>
<organism evidence="2 3">
    <name type="scientific">Momordica charantia</name>
    <name type="common">Bitter gourd</name>
    <name type="synonym">Balsam pear</name>
    <dbReference type="NCBI Taxonomy" id="3673"/>
    <lineage>
        <taxon>Eukaryota</taxon>
        <taxon>Viridiplantae</taxon>
        <taxon>Streptophyta</taxon>
        <taxon>Embryophyta</taxon>
        <taxon>Tracheophyta</taxon>
        <taxon>Spermatophyta</taxon>
        <taxon>Magnoliopsida</taxon>
        <taxon>eudicotyledons</taxon>
        <taxon>Gunneridae</taxon>
        <taxon>Pentapetalae</taxon>
        <taxon>rosids</taxon>
        <taxon>fabids</taxon>
        <taxon>Cucurbitales</taxon>
        <taxon>Cucurbitaceae</taxon>
        <taxon>Momordiceae</taxon>
        <taxon>Momordica</taxon>
    </lineage>
</organism>
<feature type="compositionally biased region" description="Gly residues" evidence="1">
    <location>
        <begin position="373"/>
        <end position="382"/>
    </location>
</feature>
<feature type="region of interest" description="Disordered" evidence="1">
    <location>
        <begin position="54"/>
        <end position="85"/>
    </location>
</feature>
<evidence type="ECO:0000256" key="1">
    <source>
        <dbReference type="SAM" id="MobiDB-lite"/>
    </source>
</evidence>
<evidence type="ECO:0000313" key="3">
    <source>
        <dbReference type="RefSeq" id="XP_022151153.1"/>
    </source>
</evidence>
<gene>
    <name evidence="3" type="primary">LOC111019148</name>
</gene>
<protein>
    <submittedName>
        <fullName evidence="3">Uncharacterized protein LOC111019148</fullName>
    </submittedName>
</protein>
<dbReference type="Proteomes" id="UP000504603">
    <property type="component" value="Unplaced"/>
</dbReference>
<dbReference type="PANTHER" id="PTHR37736:SF1">
    <property type="entry name" value="GLYCINE-RICH PROTEIN"/>
    <property type="match status" value="1"/>
</dbReference>